<evidence type="ECO:0000259" key="15">
    <source>
        <dbReference type="Pfam" id="PF07715"/>
    </source>
</evidence>
<evidence type="ECO:0000256" key="7">
    <source>
        <dbReference type="ARBA" id="ARBA00023065"/>
    </source>
</evidence>
<dbReference type="InterPro" id="IPR036942">
    <property type="entry name" value="Beta-barrel_TonB_sf"/>
</dbReference>
<proteinExistence type="inferred from homology"/>
<feature type="domain" description="TonB-dependent receptor-like beta-barrel" evidence="14">
    <location>
        <begin position="235"/>
        <end position="710"/>
    </location>
</feature>
<keyword evidence="4" id="KW-0410">Iron transport</keyword>
<evidence type="ECO:0000256" key="13">
    <source>
        <dbReference type="SAM" id="SignalP"/>
    </source>
</evidence>
<keyword evidence="9 11" id="KW-0472">Membrane</keyword>
<comment type="subcellular location">
    <subcellularLocation>
        <location evidence="1 11">Cell outer membrane</location>
        <topology evidence="1 11">Multi-pass membrane protein</topology>
    </subcellularLocation>
</comment>
<name>A0ABT5HHD9_9CAUL</name>
<gene>
    <name evidence="16" type="ORF">PQU98_05940</name>
</gene>
<evidence type="ECO:0000256" key="1">
    <source>
        <dbReference type="ARBA" id="ARBA00004571"/>
    </source>
</evidence>
<keyword evidence="8 12" id="KW-0798">TonB box</keyword>
<protein>
    <submittedName>
        <fullName evidence="16">TonB-dependent receptor</fullName>
    </submittedName>
</protein>
<evidence type="ECO:0000256" key="8">
    <source>
        <dbReference type="ARBA" id="ARBA00023077"/>
    </source>
</evidence>
<evidence type="ECO:0000313" key="17">
    <source>
        <dbReference type="Proteomes" id="UP001218579"/>
    </source>
</evidence>
<accession>A0ABT5HHD9</accession>
<keyword evidence="7" id="KW-0406">Ion transport</keyword>
<keyword evidence="3 11" id="KW-1134">Transmembrane beta strand</keyword>
<dbReference type="PANTHER" id="PTHR32552">
    <property type="entry name" value="FERRICHROME IRON RECEPTOR-RELATED"/>
    <property type="match status" value="1"/>
</dbReference>
<evidence type="ECO:0000256" key="3">
    <source>
        <dbReference type="ARBA" id="ARBA00022452"/>
    </source>
</evidence>
<dbReference type="RefSeq" id="WP_272743983.1">
    <property type="nucleotide sequence ID" value="NZ_JAQQKV010000001.1"/>
</dbReference>
<keyword evidence="2 11" id="KW-0813">Transport</keyword>
<keyword evidence="16" id="KW-0675">Receptor</keyword>
<comment type="similarity">
    <text evidence="11 12">Belongs to the TonB-dependent receptor family.</text>
</comment>
<dbReference type="InterPro" id="IPR039426">
    <property type="entry name" value="TonB-dep_rcpt-like"/>
</dbReference>
<keyword evidence="13" id="KW-0732">Signal</keyword>
<dbReference type="PANTHER" id="PTHR32552:SF81">
    <property type="entry name" value="TONB-DEPENDENT OUTER MEMBRANE RECEPTOR"/>
    <property type="match status" value="1"/>
</dbReference>
<evidence type="ECO:0000256" key="4">
    <source>
        <dbReference type="ARBA" id="ARBA00022496"/>
    </source>
</evidence>
<evidence type="ECO:0000313" key="16">
    <source>
        <dbReference type="EMBL" id="MDC7675658.1"/>
    </source>
</evidence>
<evidence type="ECO:0000256" key="12">
    <source>
        <dbReference type="RuleBase" id="RU003357"/>
    </source>
</evidence>
<reference evidence="16 17" key="1">
    <citation type="submission" date="2023-01" db="EMBL/GenBank/DDBJ databases">
        <title>Novel species of the genus Asticcacaulis isolated from rivers.</title>
        <authorList>
            <person name="Lu H."/>
        </authorList>
    </citation>
    <scope>NUCLEOTIDE SEQUENCE [LARGE SCALE GENOMIC DNA]</scope>
    <source>
        <strain evidence="16 17">LKC15W</strain>
    </source>
</reference>
<dbReference type="Pfam" id="PF07715">
    <property type="entry name" value="Plug"/>
    <property type="match status" value="1"/>
</dbReference>
<organism evidence="16 17">
    <name type="scientific">Asticcacaulis machinosus</name>
    <dbReference type="NCBI Taxonomy" id="2984211"/>
    <lineage>
        <taxon>Bacteria</taxon>
        <taxon>Pseudomonadati</taxon>
        <taxon>Pseudomonadota</taxon>
        <taxon>Alphaproteobacteria</taxon>
        <taxon>Caulobacterales</taxon>
        <taxon>Caulobacteraceae</taxon>
        <taxon>Asticcacaulis</taxon>
    </lineage>
</organism>
<dbReference type="PROSITE" id="PS52016">
    <property type="entry name" value="TONB_DEPENDENT_REC_3"/>
    <property type="match status" value="1"/>
</dbReference>
<dbReference type="SUPFAM" id="SSF56935">
    <property type="entry name" value="Porins"/>
    <property type="match status" value="1"/>
</dbReference>
<comment type="caution">
    <text evidence="16">The sequence shown here is derived from an EMBL/GenBank/DDBJ whole genome shotgun (WGS) entry which is preliminary data.</text>
</comment>
<feature type="chain" id="PRO_5046626180" evidence="13">
    <location>
        <begin position="31"/>
        <end position="744"/>
    </location>
</feature>
<keyword evidence="10 11" id="KW-0998">Cell outer membrane</keyword>
<sequence length="744" mass="79475">MKKLSDLKTYLLAGASLATAAFIMPVAAMAQETTTAEETVEVIVTASKRSERVRAVSGSVSAVGSDELKALGAQSLEDYIGRVPGVTFNKYLPGVSHVTLRGIATTSGNAQGQGTTGYFLNDVPLTEPGWTIAVPDIDTFDVNRVEVLRGPQGSLFGAASLGGAVNYIVNTANTSGYDAAIEATLSQTENADLSPGLKAMTNIPIIDDKLAIRIVGNYDKQSGYLDNIGLGKDGSNDITTSGGRVSVTFTPTTDTTVTWLSLFQTIDAEDSSYQIPALGDLKRSTAIDEPVNTDIQIHSLRVDHDLGWATFTGLASYQKKAQDWQFDFDGLRAIYNADLGLNLTNPLYIQSGGRSEGRSIETRLASAPSDKFEWLIGASYFRSDKDLYEQLGSVGAAAQFNASPLFGPGSGAVIAPNDDIFNAFYSVVKGSETALFGEANYYFAPKWKLTFGGRLFKTTVSDTPTSAGFGVYGAPASTPATSKTTEEGFSPKASLTYKASDDLMMYGLVSKGFRFGTPNTPGLSAFPIPSGSSSDELVNYELGMRSNWLGNKLLVDATLFYVDWQDIQLRLQTPDFFNYAANGGSAKSQGIETSISFRPTDNLDLSTAITYTDAVLTEDLFILWAGTAPKGSRLAGSSEWTVANTATYRFGGSYSPVLMLTHQYVSEGYSDMNSSIPGATPNLQGDYNLINARLRATLGKTTVSVFANNISDERGVTRTVAEINGIGEGIVRPRTVGVSLSWAY</sequence>
<evidence type="ECO:0000256" key="10">
    <source>
        <dbReference type="ARBA" id="ARBA00023237"/>
    </source>
</evidence>
<dbReference type="EMBL" id="JAQQKV010000001">
    <property type="protein sequence ID" value="MDC7675658.1"/>
    <property type="molecule type" value="Genomic_DNA"/>
</dbReference>
<dbReference type="Proteomes" id="UP001218579">
    <property type="component" value="Unassembled WGS sequence"/>
</dbReference>
<dbReference type="Pfam" id="PF00593">
    <property type="entry name" value="TonB_dep_Rec_b-barrel"/>
    <property type="match status" value="1"/>
</dbReference>
<keyword evidence="6" id="KW-0408">Iron</keyword>
<dbReference type="Gene3D" id="2.40.170.20">
    <property type="entry name" value="TonB-dependent receptor, beta-barrel domain"/>
    <property type="match status" value="1"/>
</dbReference>
<keyword evidence="5 11" id="KW-0812">Transmembrane</keyword>
<evidence type="ECO:0000256" key="6">
    <source>
        <dbReference type="ARBA" id="ARBA00023004"/>
    </source>
</evidence>
<evidence type="ECO:0000256" key="5">
    <source>
        <dbReference type="ARBA" id="ARBA00022692"/>
    </source>
</evidence>
<dbReference type="InterPro" id="IPR012910">
    <property type="entry name" value="Plug_dom"/>
</dbReference>
<evidence type="ECO:0000259" key="14">
    <source>
        <dbReference type="Pfam" id="PF00593"/>
    </source>
</evidence>
<feature type="signal peptide" evidence="13">
    <location>
        <begin position="1"/>
        <end position="30"/>
    </location>
</feature>
<keyword evidence="17" id="KW-1185">Reference proteome</keyword>
<evidence type="ECO:0000256" key="2">
    <source>
        <dbReference type="ARBA" id="ARBA00022448"/>
    </source>
</evidence>
<evidence type="ECO:0000256" key="9">
    <source>
        <dbReference type="ARBA" id="ARBA00023136"/>
    </source>
</evidence>
<dbReference type="InterPro" id="IPR000531">
    <property type="entry name" value="Beta-barrel_TonB"/>
</dbReference>
<evidence type="ECO:0000256" key="11">
    <source>
        <dbReference type="PROSITE-ProRule" id="PRU01360"/>
    </source>
</evidence>
<feature type="domain" description="TonB-dependent receptor plug" evidence="15">
    <location>
        <begin position="53"/>
        <end position="164"/>
    </location>
</feature>